<keyword evidence="2" id="KW-1185">Reference proteome</keyword>
<protein>
    <submittedName>
        <fullName evidence="1">Uncharacterized protein</fullName>
    </submittedName>
</protein>
<sequence length="76" mass="8415">MGNQVSLELSFCRHHPQLVDDSGGHYPYPPHRVIGRHYDCSLPELSTPESSARPPPPHARLCQHSSTVLFAQSSVV</sequence>
<dbReference type="HOGENOM" id="CLU_2655374_0_0_1"/>
<name>A0A0C3AR60_PILCF</name>
<dbReference type="EMBL" id="KN833035">
    <property type="protein sequence ID" value="KIM76423.1"/>
    <property type="molecule type" value="Genomic_DNA"/>
</dbReference>
<evidence type="ECO:0000313" key="1">
    <source>
        <dbReference type="EMBL" id="KIM76423.1"/>
    </source>
</evidence>
<organism evidence="1 2">
    <name type="scientific">Piloderma croceum (strain F 1598)</name>
    <dbReference type="NCBI Taxonomy" id="765440"/>
    <lineage>
        <taxon>Eukaryota</taxon>
        <taxon>Fungi</taxon>
        <taxon>Dikarya</taxon>
        <taxon>Basidiomycota</taxon>
        <taxon>Agaricomycotina</taxon>
        <taxon>Agaricomycetes</taxon>
        <taxon>Agaricomycetidae</taxon>
        <taxon>Atheliales</taxon>
        <taxon>Atheliaceae</taxon>
        <taxon>Piloderma</taxon>
    </lineage>
</organism>
<gene>
    <name evidence="1" type="ORF">PILCRDRAFT_649426</name>
</gene>
<reference evidence="2" key="2">
    <citation type="submission" date="2015-01" db="EMBL/GenBank/DDBJ databases">
        <title>Evolutionary Origins and Diversification of the Mycorrhizal Mutualists.</title>
        <authorList>
            <consortium name="DOE Joint Genome Institute"/>
            <consortium name="Mycorrhizal Genomics Consortium"/>
            <person name="Kohler A."/>
            <person name="Kuo A."/>
            <person name="Nagy L.G."/>
            <person name="Floudas D."/>
            <person name="Copeland A."/>
            <person name="Barry K.W."/>
            <person name="Cichocki N."/>
            <person name="Veneault-Fourrey C."/>
            <person name="LaButti K."/>
            <person name="Lindquist E.A."/>
            <person name="Lipzen A."/>
            <person name="Lundell T."/>
            <person name="Morin E."/>
            <person name="Murat C."/>
            <person name="Riley R."/>
            <person name="Ohm R."/>
            <person name="Sun H."/>
            <person name="Tunlid A."/>
            <person name="Henrissat B."/>
            <person name="Grigoriev I.V."/>
            <person name="Hibbett D.S."/>
            <person name="Martin F."/>
        </authorList>
    </citation>
    <scope>NUCLEOTIDE SEQUENCE [LARGE SCALE GENOMIC DNA]</scope>
    <source>
        <strain evidence="2">F 1598</strain>
    </source>
</reference>
<evidence type="ECO:0000313" key="2">
    <source>
        <dbReference type="Proteomes" id="UP000054166"/>
    </source>
</evidence>
<reference evidence="1 2" key="1">
    <citation type="submission" date="2014-04" db="EMBL/GenBank/DDBJ databases">
        <authorList>
            <consortium name="DOE Joint Genome Institute"/>
            <person name="Kuo A."/>
            <person name="Tarkka M."/>
            <person name="Buscot F."/>
            <person name="Kohler A."/>
            <person name="Nagy L.G."/>
            <person name="Floudas D."/>
            <person name="Copeland A."/>
            <person name="Barry K.W."/>
            <person name="Cichocki N."/>
            <person name="Veneault-Fourrey C."/>
            <person name="LaButti K."/>
            <person name="Lindquist E.A."/>
            <person name="Lipzen A."/>
            <person name="Lundell T."/>
            <person name="Morin E."/>
            <person name="Murat C."/>
            <person name="Sun H."/>
            <person name="Tunlid A."/>
            <person name="Henrissat B."/>
            <person name="Grigoriev I.V."/>
            <person name="Hibbett D.S."/>
            <person name="Martin F."/>
            <person name="Nordberg H.P."/>
            <person name="Cantor M.N."/>
            <person name="Hua S.X."/>
        </authorList>
    </citation>
    <scope>NUCLEOTIDE SEQUENCE [LARGE SCALE GENOMIC DNA]</scope>
    <source>
        <strain evidence="1 2">F 1598</strain>
    </source>
</reference>
<accession>A0A0C3AR60</accession>
<dbReference type="Proteomes" id="UP000054166">
    <property type="component" value="Unassembled WGS sequence"/>
</dbReference>
<proteinExistence type="predicted"/>
<dbReference type="AlphaFoldDB" id="A0A0C3AR60"/>
<dbReference type="InParanoid" id="A0A0C3AR60"/>